<dbReference type="SUPFAM" id="SSF51294">
    <property type="entry name" value="Hedgehog/intein (Hint) domain"/>
    <property type="match status" value="1"/>
</dbReference>
<sequence length="326" mass="35938">MKFITIYEIDVDPLGSANVEVLNAYQVAIVDNDDDLEDPDADGGLQLDVSGVPSFIGNSTDFQTFEIYNGDVGGTPVTFTLLQFSNPQYIVVTSGEVEVGDTIANTNNTIVTAPPSEYETIPTFVCFTSGSLILTPSGQRLIETLEPGDEVITADGATRPVRWIGRRQLSAQELKRDPHLCPVRIRAGSFAKDCPSRDLLISPQHRIAVTSAMMELYYFEPVMLAPAKGMVNGKAIEQLSPEQGVEYIHILFDQHELVNVEGIWSESFFPGDTTMSAMAPATKRELFDLFPELRCPKTGYGETALPVLKPYEVRMMRSNLSVPGYW</sequence>
<feature type="domain" description="Hedgehog/Intein (Hint)" evidence="1">
    <location>
        <begin position="125"/>
        <end position="272"/>
    </location>
</feature>
<protein>
    <submittedName>
        <fullName evidence="2">Hint domain-containing protein</fullName>
    </submittedName>
</protein>
<dbReference type="RefSeq" id="WP_176864348.1">
    <property type="nucleotide sequence ID" value="NZ_JABXWT010000003.1"/>
</dbReference>
<reference evidence="2 3" key="1">
    <citation type="submission" date="2020-06" db="EMBL/GenBank/DDBJ databases">
        <authorList>
            <person name="Cao W.R."/>
        </authorList>
    </citation>
    <scope>NUCLEOTIDE SEQUENCE [LARGE SCALE GENOMIC DNA]</scope>
    <source>
        <strain evidence="2 3">B1Z28</strain>
    </source>
</reference>
<dbReference type="EMBL" id="JABXWT010000003">
    <property type="protein sequence ID" value="NVO56180.1"/>
    <property type="molecule type" value="Genomic_DNA"/>
</dbReference>
<dbReference type="PROSITE" id="PS50817">
    <property type="entry name" value="INTEIN_N_TER"/>
    <property type="match status" value="1"/>
</dbReference>
<dbReference type="InterPro" id="IPR006141">
    <property type="entry name" value="Intein_N"/>
</dbReference>
<accession>A0ABX2PQZ7</accession>
<dbReference type="Gene3D" id="2.170.16.10">
    <property type="entry name" value="Hedgehog/Intein (Hint) domain"/>
    <property type="match status" value="1"/>
</dbReference>
<keyword evidence="3" id="KW-1185">Reference proteome</keyword>
<organism evidence="2 3">
    <name type="scientific">Ruegeria haliotis</name>
    <dbReference type="NCBI Taxonomy" id="2747601"/>
    <lineage>
        <taxon>Bacteria</taxon>
        <taxon>Pseudomonadati</taxon>
        <taxon>Pseudomonadota</taxon>
        <taxon>Alphaproteobacteria</taxon>
        <taxon>Rhodobacterales</taxon>
        <taxon>Roseobacteraceae</taxon>
        <taxon>Ruegeria</taxon>
    </lineage>
</organism>
<evidence type="ECO:0000259" key="1">
    <source>
        <dbReference type="Pfam" id="PF13403"/>
    </source>
</evidence>
<dbReference type="Pfam" id="PF13403">
    <property type="entry name" value="Hint_2"/>
    <property type="match status" value="1"/>
</dbReference>
<comment type="caution">
    <text evidence="2">The sequence shown here is derived from an EMBL/GenBank/DDBJ whole genome shotgun (WGS) entry which is preliminary data.</text>
</comment>
<name>A0ABX2PQZ7_9RHOB</name>
<proteinExistence type="predicted"/>
<evidence type="ECO:0000313" key="2">
    <source>
        <dbReference type="EMBL" id="NVO56180.1"/>
    </source>
</evidence>
<evidence type="ECO:0000313" key="3">
    <source>
        <dbReference type="Proteomes" id="UP000630805"/>
    </source>
</evidence>
<dbReference type="InterPro" id="IPR028992">
    <property type="entry name" value="Hedgehog/Intein_dom"/>
</dbReference>
<gene>
    <name evidence="2" type="ORF">HW561_10305</name>
</gene>
<dbReference type="Proteomes" id="UP000630805">
    <property type="component" value="Unassembled WGS sequence"/>
</dbReference>
<dbReference type="InterPro" id="IPR036844">
    <property type="entry name" value="Hint_dom_sf"/>
</dbReference>